<feature type="domain" description="Integrase catalytic" evidence="1">
    <location>
        <begin position="53"/>
        <end position="144"/>
    </location>
</feature>
<dbReference type="PANTHER" id="PTHR42648:SF28">
    <property type="entry name" value="TRANSPOSON-ENCODED PROTEIN WITH RIBONUCLEASE H-LIKE AND RETROVIRUS ZINC FINGER-LIKE DOMAINS"/>
    <property type="match status" value="1"/>
</dbReference>
<comment type="caution">
    <text evidence="2">The sequence shown here is derived from an EMBL/GenBank/DDBJ whole genome shotgun (WGS) entry which is preliminary data.</text>
</comment>
<dbReference type="GO" id="GO:0003676">
    <property type="term" value="F:nucleic acid binding"/>
    <property type="evidence" value="ECO:0007669"/>
    <property type="project" value="InterPro"/>
</dbReference>
<evidence type="ECO:0000259" key="1">
    <source>
        <dbReference type="PROSITE" id="PS50994"/>
    </source>
</evidence>
<dbReference type="GO" id="GO:0015074">
    <property type="term" value="P:DNA integration"/>
    <property type="evidence" value="ECO:0007669"/>
    <property type="project" value="InterPro"/>
</dbReference>
<dbReference type="Gene3D" id="3.30.420.10">
    <property type="entry name" value="Ribonuclease H-like superfamily/Ribonuclease H"/>
    <property type="match status" value="1"/>
</dbReference>
<evidence type="ECO:0000313" key="3">
    <source>
        <dbReference type="Proteomes" id="UP000594638"/>
    </source>
</evidence>
<dbReference type="InterPro" id="IPR012337">
    <property type="entry name" value="RNaseH-like_sf"/>
</dbReference>
<dbReference type="Proteomes" id="UP000594638">
    <property type="component" value="Unassembled WGS sequence"/>
</dbReference>
<protein>
    <submittedName>
        <fullName evidence="2">Retrovirus-related Pol poly from transposon TNT 1-94</fullName>
    </submittedName>
</protein>
<evidence type="ECO:0000313" key="2">
    <source>
        <dbReference type="EMBL" id="CAA2987948.1"/>
    </source>
</evidence>
<dbReference type="Gramene" id="OE9A068595T1">
    <property type="protein sequence ID" value="OE9A068595C1"/>
    <property type="gene ID" value="OE9A068595"/>
</dbReference>
<dbReference type="OrthoDB" id="1935113at2759"/>
<dbReference type="PROSITE" id="PS50994">
    <property type="entry name" value="INTEGRASE"/>
    <property type="match status" value="1"/>
</dbReference>
<sequence length="158" mass="17888">MELDDITSFVMSKNLQAYRDVVPSVDGYQPEIASMLAEFDAVNCHFSCREATSDGSKRLGSRTAKFLQEHGIVAQYTMPGSPDQNGVAERRNRTLMDMVRSMRSNSKLPESLWTEALKTATYILNRVPTKAVQKTPFELFKGWKPSLRHIRVWGCPSE</sequence>
<gene>
    <name evidence="2" type="ORF">OLEA9_A068595</name>
</gene>
<dbReference type="InterPro" id="IPR001584">
    <property type="entry name" value="Integrase_cat-core"/>
</dbReference>
<dbReference type="SUPFAM" id="SSF53098">
    <property type="entry name" value="Ribonuclease H-like"/>
    <property type="match status" value="1"/>
</dbReference>
<keyword evidence="3" id="KW-1185">Reference proteome</keyword>
<dbReference type="AlphaFoldDB" id="A0A8S0S5T5"/>
<reference evidence="2 3" key="1">
    <citation type="submission" date="2019-12" db="EMBL/GenBank/DDBJ databases">
        <authorList>
            <person name="Alioto T."/>
            <person name="Alioto T."/>
            <person name="Gomez Garrido J."/>
        </authorList>
    </citation>
    <scope>NUCLEOTIDE SEQUENCE [LARGE SCALE GENOMIC DNA]</scope>
</reference>
<dbReference type="InterPro" id="IPR036397">
    <property type="entry name" value="RNaseH_sf"/>
</dbReference>
<proteinExistence type="predicted"/>
<name>A0A8S0S5T5_OLEEU</name>
<dbReference type="InterPro" id="IPR039537">
    <property type="entry name" value="Retrotran_Ty1/copia-like"/>
</dbReference>
<feature type="non-terminal residue" evidence="2">
    <location>
        <position position="158"/>
    </location>
</feature>
<dbReference type="PANTHER" id="PTHR42648">
    <property type="entry name" value="TRANSPOSASE, PUTATIVE-RELATED"/>
    <property type="match status" value="1"/>
</dbReference>
<accession>A0A8S0S5T5</accession>
<organism evidence="2 3">
    <name type="scientific">Olea europaea subsp. europaea</name>
    <dbReference type="NCBI Taxonomy" id="158383"/>
    <lineage>
        <taxon>Eukaryota</taxon>
        <taxon>Viridiplantae</taxon>
        <taxon>Streptophyta</taxon>
        <taxon>Embryophyta</taxon>
        <taxon>Tracheophyta</taxon>
        <taxon>Spermatophyta</taxon>
        <taxon>Magnoliopsida</taxon>
        <taxon>eudicotyledons</taxon>
        <taxon>Gunneridae</taxon>
        <taxon>Pentapetalae</taxon>
        <taxon>asterids</taxon>
        <taxon>lamiids</taxon>
        <taxon>Lamiales</taxon>
        <taxon>Oleaceae</taxon>
        <taxon>Oleeae</taxon>
        <taxon>Olea</taxon>
    </lineage>
</organism>
<dbReference type="EMBL" id="CACTIH010003957">
    <property type="protein sequence ID" value="CAA2987948.1"/>
    <property type="molecule type" value="Genomic_DNA"/>
</dbReference>